<evidence type="ECO:0000256" key="2">
    <source>
        <dbReference type="SAM" id="SignalP"/>
    </source>
</evidence>
<accession>A0A9Q1HDZ7</accession>
<reference evidence="4" key="1">
    <citation type="submission" date="2021-10" db="EMBL/GenBank/DDBJ databases">
        <title>Tropical sea cucumber genome reveals ecological adaptation and Cuvierian tubules defense mechanism.</title>
        <authorList>
            <person name="Chen T."/>
        </authorList>
    </citation>
    <scope>NUCLEOTIDE SEQUENCE</scope>
    <source>
        <strain evidence="4">Nanhai2018</strain>
        <tissue evidence="4">Muscle</tissue>
    </source>
</reference>
<dbReference type="Proteomes" id="UP001152320">
    <property type="component" value="Chromosome 5"/>
</dbReference>
<dbReference type="OrthoDB" id="427950at2759"/>
<dbReference type="PROSITE" id="PS00018">
    <property type="entry name" value="EF_HAND_1"/>
    <property type="match status" value="1"/>
</dbReference>
<dbReference type="Pfam" id="PF13499">
    <property type="entry name" value="EF-hand_7"/>
    <property type="match status" value="1"/>
</dbReference>
<dbReference type="EMBL" id="JAIZAY010000005">
    <property type="protein sequence ID" value="KAJ8041743.1"/>
    <property type="molecule type" value="Genomic_DNA"/>
</dbReference>
<keyword evidence="5" id="KW-1185">Reference proteome</keyword>
<dbReference type="Gene3D" id="1.10.238.10">
    <property type="entry name" value="EF-hand"/>
    <property type="match status" value="1"/>
</dbReference>
<evidence type="ECO:0000313" key="5">
    <source>
        <dbReference type="Proteomes" id="UP001152320"/>
    </source>
</evidence>
<feature type="chain" id="PRO_5040389046" description="EF-hand domain-containing protein" evidence="2">
    <location>
        <begin position="21"/>
        <end position="348"/>
    </location>
</feature>
<protein>
    <recommendedName>
        <fullName evidence="3">EF-hand domain-containing protein</fullName>
    </recommendedName>
</protein>
<proteinExistence type="predicted"/>
<feature type="signal peptide" evidence="2">
    <location>
        <begin position="1"/>
        <end position="20"/>
    </location>
</feature>
<keyword evidence="2" id="KW-0732">Signal</keyword>
<dbReference type="InterPro" id="IPR018247">
    <property type="entry name" value="EF_Hand_1_Ca_BS"/>
</dbReference>
<feature type="domain" description="EF-hand" evidence="3">
    <location>
        <begin position="108"/>
        <end position="161"/>
    </location>
</feature>
<dbReference type="CDD" id="cd00051">
    <property type="entry name" value="EFh"/>
    <property type="match status" value="1"/>
</dbReference>
<comment type="caution">
    <text evidence="4">The sequence shown here is derived from an EMBL/GenBank/DDBJ whole genome shotgun (WGS) entry which is preliminary data.</text>
</comment>
<gene>
    <name evidence="4" type="ORF">HOLleu_12646</name>
</gene>
<evidence type="ECO:0000313" key="4">
    <source>
        <dbReference type="EMBL" id="KAJ8041743.1"/>
    </source>
</evidence>
<dbReference type="InterPro" id="IPR002048">
    <property type="entry name" value="EF_hand_dom"/>
</dbReference>
<evidence type="ECO:0000259" key="3">
    <source>
        <dbReference type="Pfam" id="PF13499"/>
    </source>
</evidence>
<dbReference type="SUPFAM" id="SSF47473">
    <property type="entry name" value="EF-hand"/>
    <property type="match status" value="1"/>
</dbReference>
<dbReference type="GO" id="GO:0005509">
    <property type="term" value="F:calcium ion binding"/>
    <property type="evidence" value="ECO:0007669"/>
    <property type="project" value="InterPro"/>
</dbReference>
<dbReference type="InterPro" id="IPR011992">
    <property type="entry name" value="EF-hand-dom_pair"/>
</dbReference>
<sequence>MEFSLDQLVYLCLCVHVALTMTVAVDEEDSIDSSYSSTSEDVSFSSSSFSTYEEFSYYSLDEVADKDWIDTTGGTFEGFPPARHNSNGVLKSLHRLSSFFHNTHSFVRHSFHKLDSNKDGYVSKLEYELRNPGVDKEIVRTLFSSLDTDGDDMLTEDEMVNRTDFWDTTQDCEVFAMQQCDGRLTYTVELSDGTTEQEAMCQGLQAYFDCLASESTFCDFTSDFLQAVYTFAQSYKTTELCKDLVTKGLARFGESDYSSRRRRSPDAETIPPTEGAKLECVTPQLSACTILFSRSLRETDDFCTTLSQYRHCVSHAAKNCNDETLFHLKESVRVLTHMHKKFQVCNFQ</sequence>
<name>A0A9Q1HDZ7_HOLLE</name>
<dbReference type="AlphaFoldDB" id="A0A9Q1HDZ7"/>
<evidence type="ECO:0000256" key="1">
    <source>
        <dbReference type="ARBA" id="ARBA00022837"/>
    </source>
</evidence>
<organism evidence="4 5">
    <name type="scientific">Holothuria leucospilota</name>
    <name type="common">Black long sea cucumber</name>
    <name type="synonym">Mertensiothuria leucospilota</name>
    <dbReference type="NCBI Taxonomy" id="206669"/>
    <lineage>
        <taxon>Eukaryota</taxon>
        <taxon>Metazoa</taxon>
        <taxon>Echinodermata</taxon>
        <taxon>Eleutherozoa</taxon>
        <taxon>Echinozoa</taxon>
        <taxon>Holothuroidea</taxon>
        <taxon>Aspidochirotacea</taxon>
        <taxon>Aspidochirotida</taxon>
        <taxon>Holothuriidae</taxon>
        <taxon>Holothuria</taxon>
    </lineage>
</organism>
<keyword evidence="1" id="KW-0106">Calcium</keyword>